<organism evidence="3 4">
    <name type="scientific">Tetrahymena thermophila (strain SB210)</name>
    <dbReference type="NCBI Taxonomy" id="312017"/>
    <lineage>
        <taxon>Eukaryota</taxon>
        <taxon>Sar</taxon>
        <taxon>Alveolata</taxon>
        <taxon>Ciliophora</taxon>
        <taxon>Intramacronucleata</taxon>
        <taxon>Oligohymenophorea</taxon>
        <taxon>Hymenostomatida</taxon>
        <taxon>Tetrahymenina</taxon>
        <taxon>Tetrahymenidae</taxon>
        <taxon>Tetrahymena</taxon>
    </lineage>
</organism>
<dbReference type="SUPFAM" id="SSF48452">
    <property type="entry name" value="TPR-like"/>
    <property type="match status" value="1"/>
</dbReference>
<sequence>MKYKYPKNQNEEFGQGLNFISKFLQNHKTQLVILVITLFPTLILVVSTYLILIYFQNVCFQIVKDFSSNLFQDQITSSKLLNSAIVYQLSSQTQKIDWQMNLVNVFFGNVIQGKVIKNSKYIPAIHNLDRTYYQNENPIVLQMFKKNSILTSTWHLVSQSFLTELDQIQLKKLDEAILIESIWKSIQLVNKNENGRWIKFKDFFQGFDYDGLLYTVSVNVTYKGYVPPKGCPYIGQYLMEVRCRYYYNPTMENYSTMVFNPSVFFTDVTPLILQPFCKRRLKYESDDPNSQYTKYSVLCLTLDLTLIPKYFENFGKNSKLQFVLNPSYLTVVYNSEQNLKRTQIVTIKDIETQYLQDQNQAEYFLNNITQNNDFIIKNASFADLFGFTFSNQYLFEYNRNGSECLVIKNIVTFIDKLPKYEYQRKVNPAPKFQVKNAFLFLDILSKEKMEQYSNSIQQQILYYNILFSYISLGIAMLVLIIHGKYSLQFGTSFLNPVIHLTKILNQMISQDNDQKKQVKDNLVQYLPTIEDINKDMWIYEDLNNYDSQLQEQSQKDQCFSSDTQQLFNSFQNLFKVLAFTTQNLYKDNESMSLINLNIQIQHFDKFRNNRALGVCYNNIGVIHYKCGRYQESIENFQKSVVFAKYELGFYDHDINGVQIVKNIKDFANIYKQNGDQEQALYQYKFERHLNYQEQKDNNYQYLEKNDHFWNLYNRKLNQIKALNSLAVQSKERYYQEVLIEQVHELISISKLYLPDSNKRFMYECYLQLLTNKLNNSLSDSIQILDQFVNFYLIKFKKNELKNEDDKSKEQKDNNFQKYFCTYEYQNNIFSFLESPIQNNDKNRQQLQKYLPDSYKNYKNTHLKYAIKDLFNKLTQSNQQQLSASSCIDHSKAKTVSQSKQSIKKQNYKIKQRKSTRIESLSNQKCYFQVKKVIDQYKLCRYEFSSDIFFQYYALEQAQHQITLKNYKNAGTILTNMLEKCVLYSPHLKRQAFNMLCKLFKQQNINNPELQEIANKYQIFTDSYFKVCTIQACFSNYSLFRSYTVQSDLIKDILFKERDQIGLLNYCFEDHNYQQLVQFINLKTLNSNLEIFENIFIKIFFEKLLNKDFKSLEKYGIYKQNQNEIQQLQQSQNAFLQNCKKIQKQEQNRSSFSRPIQNEQKNLKDSFNNQFEEIKLSDNIAQQNKKPQFAQKLQLRLKANIQHITNNQNQQLNLQLTQFNQDDSLLNPHSLIRKYTFSPQRNNLKNHNTENQEEFIKVGSLEEIISHNFVSENKFVDSSPKFSQLNSNNKNEFNNFDSSDNIVNKNKFKSQQNYMLDSQNFQVSKFAKPNNLGESFSGLNSQYIDNISQGNSMLKSYENNNIIEVMDSIQSPTILKKRFTKNKLLNEENYCQTLNNNNNNQEKNIKKQINCLKQINQINNKTMQLIKILRNKIIKIMNKSKK</sequence>
<feature type="coiled-coil region" evidence="1">
    <location>
        <begin position="1117"/>
        <end position="1144"/>
    </location>
</feature>
<gene>
    <name evidence="3" type="ORF">TTHERM_00354580</name>
</gene>
<dbReference type="KEGG" id="tet:TTHERM_00354580"/>
<keyword evidence="4" id="KW-1185">Reference proteome</keyword>
<proteinExistence type="predicted"/>
<dbReference type="Proteomes" id="UP000009168">
    <property type="component" value="Unassembled WGS sequence"/>
</dbReference>
<dbReference type="RefSeq" id="XP_001010357.3">
    <property type="nucleotide sequence ID" value="XM_001010357.3"/>
</dbReference>
<feature type="transmembrane region" description="Helical" evidence="2">
    <location>
        <begin position="31"/>
        <end position="55"/>
    </location>
</feature>
<feature type="transmembrane region" description="Helical" evidence="2">
    <location>
        <begin position="460"/>
        <end position="481"/>
    </location>
</feature>
<name>Q22YB2_TETTS</name>
<keyword evidence="2" id="KW-1133">Transmembrane helix</keyword>
<dbReference type="GeneID" id="7845860"/>
<dbReference type="OrthoDB" id="431454at2759"/>
<evidence type="ECO:0000313" key="3">
    <source>
        <dbReference type="EMBL" id="EAR90112.3"/>
    </source>
</evidence>
<dbReference type="InterPro" id="IPR011990">
    <property type="entry name" value="TPR-like_helical_dom_sf"/>
</dbReference>
<evidence type="ECO:0000256" key="2">
    <source>
        <dbReference type="SAM" id="Phobius"/>
    </source>
</evidence>
<dbReference type="HOGENOM" id="CLU_253560_0_0_1"/>
<accession>Q22YB2</accession>
<dbReference type="EMBL" id="GG662749">
    <property type="protein sequence ID" value="EAR90112.3"/>
    <property type="molecule type" value="Genomic_DNA"/>
</dbReference>
<keyword evidence="1" id="KW-0175">Coiled coil</keyword>
<protein>
    <submittedName>
        <fullName evidence="3">Tetratricopeptide repeat protein</fullName>
    </submittedName>
</protein>
<keyword evidence="2" id="KW-0812">Transmembrane</keyword>
<evidence type="ECO:0000313" key="4">
    <source>
        <dbReference type="Proteomes" id="UP000009168"/>
    </source>
</evidence>
<dbReference type="Gene3D" id="1.25.40.10">
    <property type="entry name" value="Tetratricopeptide repeat domain"/>
    <property type="match status" value="1"/>
</dbReference>
<evidence type="ECO:0000256" key="1">
    <source>
        <dbReference type="SAM" id="Coils"/>
    </source>
</evidence>
<reference evidence="4" key="1">
    <citation type="journal article" date="2006" name="PLoS Biol.">
        <title>Macronuclear genome sequence of the ciliate Tetrahymena thermophila, a model eukaryote.</title>
        <authorList>
            <person name="Eisen J.A."/>
            <person name="Coyne R.S."/>
            <person name="Wu M."/>
            <person name="Wu D."/>
            <person name="Thiagarajan M."/>
            <person name="Wortman J.R."/>
            <person name="Badger J.H."/>
            <person name="Ren Q."/>
            <person name="Amedeo P."/>
            <person name="Jones K.M."/>
            <person name="Tallon L.J."/>
            <person name="Delcher A.L."/>
            <person name="Salzberg S.L."/>
            <person name="Silva J.C."/>
            <person name="Haas B.J."/>
            <person name="Majoros W.H."/>
            <person name="Farzad M."/>
            <person name="Carlton J.M."/>
            <person name="Smith R.K. Jr."/>
            <person name="Garg J."/>
            <person name="Pearlman R.E."/>
            <person name="Karrer K.M."/>
            <person name="Sun L."/>
            <person name="Manning G."/>
            <person name="Elde N.C."/>
            <person name="Turkewitz A.P."/>
            <person name="Asai D.J."/>
            <person name="Wilkes D.E."/>
            <person name="Wang Y."/>
            <person name="Cai H."/>
            <person name="Collins K."/>
            <person name="Stewart B.A."/>
            <person name="Lee S.R."/>
            <person name="Wilamowska K."/>
            <person name="Weinberg Z."/>
            <person name="Ruzzo W.L."/>
            <person name="Wloga D."/>
            <person name="Gaertig J."/>
            <person name="Frankel J."/>
            <person name="Tsao C.-C."/>
            <person name="Gorovsky M.A."/>
            <person name="Keeling P.J."/>
            <person name="Waller R.F."/>
            <person name="Patron N.J."/>
            <person name="Cherry J.M."/>
            <person name="Stover N.A."/>
            <person name="Krieger C.J."/>
            <person name="del Toro C."/>
            <person name="Ryder H.F."/>
            <person name="Williamson S.C."/>
            <person name="Barbeau R.A."/>
            <person name="Hamilton E.P."/>
            <person name="Orias E."/>
        </authorList>
    </citation>
    <scope>NUCLEOTIDE SEQUENCE [LARGE SCALE GENOMIC DNA]</scope>
    <source>
        <strain evidence="4">SB210</strain>
    </source>
</reference>
<dbReference type="InParanoid" id="Q22YB2"/>
<keyword evidence="2" id="KW-0472">Membrane</keyword>